<name>A0ABW5CD64_9PROT</name>
<dbReference type="EMBL" id="JBHUIY010000028">
    <property type="protein sequence ID" value="MFD2234826.1"/>
    <property type="molecule type" value="Genomic_DNA"/>
</dbReference>
<gene>
    <name evidence="1" type="ORF">ACFSNB_13520</name>
</gene>
<protein>
    <submittedName>
        <fullName evidence="1">Uncharacterized protein</fullName>
    </submittedName>
</protein>
<dbReference type="Proteomes" id="UP001597296">
    <property type="component" value="Unassembled WGS sequence"/>
</dbReference>
<proteinExistence type="predicted"/>
<comment type="caution">
    <text evidence="1">The sequence shown here is derived from an EMBL/GenBank/DDBJ whole genome shotgun (WGS) entry which is preliminary data.</text>
</comment>
<keyword evidence="2" id="KW-1185">Reference proteome</keyword>
<organism evidence="1 2">
    <name type="scientific">Phaeospirillum tilakii</name>
    <dbReference type="NCBI Taxonomy" id="741673"/>
    <lineage>
        <taxon>Bacteria</taxon>
        <taxon>Pseudomonadati</taxon>
        <taxon>Pseudomonadota</taxon>
        <taxon>Alphaproteobacteria</taxon>
        <taxon>Rhodospirillales</taxon>
        <taxon>Rhodospirillaceae</taxon>
        <taxon>Phaeospirillum</taxon>
    </lineage>
</organism>
<accession>A0ABW5CD64</accession>
<evidence type="ECO:0000313" key="1">
    <source>
        <dbReference type="EMBL" id="MFD2234826.1"/>
    </source>
</evidence>
<reference evidence="2" key="1">
    <citation type="journal article" date="2019" name="Int. J. Syst. Evol. Microbiol.">
        <title>The Global Catalogue of Microorganisms (GCM) 10K type strain sequencing project: providing services to taxonomists for standard genome sequencing and annotation.</title>
        <authorList>
            <consortium name="The Broad Institute Genomics Platform"/>
            <consortium name="The Broad Institute Genome Sequencing Center for Infectious Disease"/>
            <person name="Wu L."/>
            <person name="Ma J."/>
        </authorList>
    </citation>
    <scope>NUCLEOTIDE SEQUENCE [LARGE SCALE GENOMIC DNA]</scope>
    <source>
        <strain evidence="2">KCTC 15012</strain>
    </source>
</reference>
<evidence type="ECO:0000313" key="2">
    <source>
        <dbReference type="Proteomes" id="UP001597296"/>
    </source>
</evidence>
<sequence length="207" mass="22699">MARMPAFDRMISVVLTGAREQCQQELVRIVKDELGRVLREDRPTDYDQAIDGVPGRAIEQIDPFGRAYFHFRYGAEVVGFALEALRAVSPVLSGAYRRGHEVFADGALVTDLSQIGDAKTVVITNTLPYARKIEGGRRVKAKDDAPAQRKGSSAQAPDGVYELTAKTVNRRFGNIVKTRFGYVGVDGAEGAKGRGRFPALIIEMQGR</sequence>
<dbReference type="RefSeq" id="WP_377317425.1">
    <property type="nucleotide sequence ID" value="NZ_JBHUIY010000028.1"/>
</dbReference>